<feature type="region of interest" description="Disordered" evidence="1">
    <location>
        <begin position="1"/>
        <end position="31"/>
    </location>
</feature>
<dbReference type="Proteomes" id="UP000256661">
    <property type="component" value="Unassembled WGS sequence"/>
</dbReference>
<evidence type="ECO:0008006" key="4">
    <source>
        <dbReference type="Google" id="ProtNLM"/>
    </source>
</evidence>
<protein>
    <recommendedName>
        <fullName evidence="4">Tetrapyrrole biosynthesis glutamyl-tRNA reductase dimerisation domain-containing protein</fullName>
    </recommendedName>
</protein>
<evidence type="ECO:0000256" key="1">
    <source>
        <dbReference type="SAM" id="MobiDB-lite"/>
    </source>
</evidence>
<gene>
    <name evidence="2" type="ORF">DFJ69_2459</name>
</gene>
<keyword evidence="3" id="KW-1185">Reference proteome</keyword>
<dbReference type="OrthoDB" id="3483335at2"/>
<reference evidence="2 3" key="1">
    <citation type="submission" date="2018-08" db="EMBL/GenBank/DDBJ databases">
        <title>Sequencing the genomes of 1000 actinobacteria strains.</title>
        <authorList>
            <person name="Klenk H.-P."/>
        </authorList>
    </citation>
    <scope>NUCLEOTIDE SEQUENCE [LARGE SCALE GENOMIC DNA]</scope>
    <source>
        <strain evidence="2 3">DSM 43927</strain>
    </source>
</reference>
<proteinExistence type="predicted"/>
<organism evidence="2 3">
    <name type="scientific">Thermomonospora umbrina</name>
    <dbReference type="NCBI Taxonomy" id="111806"/>
    <lineage>
        <taxon>Bacteria</taxon>
        <taxon>Bacillati</taxon>
        <taxon>Actinomycetota</taxon>
        <taxon>Actinomycetes</taxon>
        <taxon>Streptosporangiales</taxon>
        <taxon>Thermomonosporaceae</taxon>
        <taxon>Thermomonospora</taxon>
    </lineage>
</organism>
<evidence type="ECO:0000313" key="2">
    <source>
        <dbReference type="EMBL" id="REE97004.1"/>
    </source>
</evidence>
<accession>A0A3D9SWQ9</accession>
<name>A0A3D9SWQ9_9ACTN</name>
<dbReference type="EMBL" id="QTTT01000001">
    <property type="protein sequence ID" value="REE97004.1"/>
    <property type="molecule type" value="Genomic_DNA"/>
</dbReference>
<evidence type="ECO:0000313" key="3">
    <source>
        <dbReference type="Proteomes" id="UP000256661"/>
    </source>
</evidence>
<dbReference type="AlphaFoldDB" id="A0A3D9SWQ9"/>
<comment type="caution">
    <text evidence="2">The sequence shown here is derived from an EMBL/GenBank/DDBJ whole genome shotgun (WGS) entry which is preliminary data.</text>
</comment>
<sequence length="97" mass="10307">MVALAEASRAGTRSPHGPIRAAEPDTGPPEALRRRCATVIDAELTRLAHRTSLDGEELAVVAGALQRLADSLLLDRVRAAHCEPPLLAALFDLETTC</sequence>
<dbReference type="RefSeq" id="WP_116022562.1">
    <property type="nucleotide sequence ID" value="NZ_QTTT01000001.1"/>
</dbReference>